<evidence type="ECO:0000313" key="4">
    <source>
        <dbReference type="Proteomes" id="UP000284706"/>
    </source>
</evidence>
<dbReference type="InParanoid" id="A0A409VV12"/>
<dbReference type="Proteomes" id="UP000284706">
    <property type="component" value="Unassembled WGS sequence"/>
</dbReference>
<sequence>MNFSFNGLTNDAVSYQESATSHGDFDDALFAELSNSYLNLNDEEGHSDFVNPRSTHDDLSAGLCQTSNSLGLELGPADLQTPEDSFFPGVDIWHGLEPVHIVEGHRESDFNMGDMLTALNSPLGSGFESDIGTSSPESAVTEAFSPISSGSSDDMGSPSPPNDDDDDDDEYLPDLRLTTRARPRVSASASTRRRTRGGTSANSRQTARPRPAASLHDHSSATDFYTIEEDDPSKPYITVRDSRNRRLFKCRKPNCKVRFTKAHGDMQHHLKSLAHQPPSCFCPVPKCGKRYTRPDAVVRHMGKKHRRA</sequence>
<feature type="compositionally biased region" description="Low complexity" evidence="1">
    <location>
        <begin position="145"/>
        <end position="157"/>
    </location>
</feature>
<protein>
    <recommendedName>
        <fullName evidence="2">C2H2-type domain-containing protein</fullName>
    </recommendedName>
</protein>
<dbReference type="OrthoDB" id="3176823at2759"/>
<dbReference type="InterPro" id="IPR013087">
    <property type="entry name" value="Znf_C2H2_type"/>
</dbReference>
<feature type="region of interest" description="Disordered" evidence="1">
    <location>
        <begin position="127"/>
        <end position="219"/>
    </location>
</feature>
<feature type="compositionally biased region" description="Acidic residues" evidence="1">
    <location>
        <begin position="162"/>
        <end position="172"/>
    </location>
</feature>
<accession>A0A409VV12</accession>
<gene>
    <name evidence="3" type="ORF">CVT26_013422</name>
</gene>
<feature type="compositionally biased region" description="Low complexity" evidence="1">
    <location>
        <begin position="178"/>
        <end position="190"/>
    </location>
</feature>
<keyword evidence="4" id="KW-1185">Reference proteome</keyword>
<comment type="caution">
    <text evidence="3">The sequence shown here is derived from an EMBL/GenBank/DDBJ whole genome shotgun (WGS) entry which is preliminary data.</text>
</comment>
<dbReference type="AlphaFoldDB" id="A0A409VV12"/>
<proteinExistence type="predicted"/>
<dbReference type="SMART" id="SM00355">
    <property type="entry name" value="ZnF_C2H2"/>
    <property type="match status" value="2"/>
</dbReference>
<evidence type="ECO:0000259" key="2">
    <source>
        <dbReference type="PROSITE" id="PS00028"/>
    </source>
</evidence>
<dbReference type="PROSITE" id="PS00028">
    <property type="entry name" value="ZINC_FINGER_C2H2_1"/>
    <property type="match status" value="1"/>
</dbReference>
<dbReference type="EMBL" id="NHYE01005553">
    <property type="protein sequence ID" value="PPQ70088.1"/>
    <property type="molecule type" value="Genomic_DNA"/>
</dbReference>
<organism evidence="3 4">
    <name type="scientific">Gymnopilus dilepis</name>
    <dbReference type="NCBI Taxonomy" id="231916"/>
    <lineage>
        <taxon>Eukaryota</taxon>
        <taxon>Fungi</taxon>
        <taxon>Dikarya</taxon>
        <taxon>Basidiomycota</taxon>
        <taxon>Agaricomycotina</taxon>
        <taxon>Agaricomycetes</taxon>
        <taxon>Agaricomycetidae</taxon>
        <taxon>Agaricales</taxon>
        <taxon>Agaricineae</taxon>
        <taxon>Hymenogastraceae</taxon>
        <taxon>Gymnopilus</taxon>
    </lineage>
</organism>
<feature type="domain" description="C2H2-type" evidence="2">
    <location>
        <begin position="282"/>
        <end position="305"/>
    </location>
</feature>
<dbReference type="Gene3D" id="3.30.160.60">
    <property type="entry name" value="Classic Zinc Finger"/>
    <property type="match status" value="1"/>
</dbReference>
<name>A0A409VV12_9AGAR</name>
<evidence type="ECO:0000313" key="3">
    <source>
        <dbReference type="EMBL" id="PPQ70088.1"/>
    </source>
</evidence>
<evidence type="ECO:0000256" key="1">
    <source>
        <dbReference type="SAM" id="MobiDB-lite"/>
    </source>
</evidence>
<reference evidence="3 4" key="1">
    <citation type="journal article" date="2018" name="Evol. Lett.">
        <title>Horizontal gene cluster transfer increased hallucinogenic mushroom diversity.</title>
        <authorList>
            <person name="Reynolds H.T."/>
            <person name="Vijayakumar V."/>
            <person name="Gluck-Thaler E."/>
            <person name="Korotkin H.B."/>
            <person name="Matheny P.B."/>
            <person name="Slot J.C."/>
        </authorList>
    </citation>
    <scope>NUCLEOTIDE SEQUENCE [LARGE SCALE GENOMIC DNA]</scope>
    <source>
        <strain evidence="3 4">SRW20</strain>
    </source>
</reference>